<feature type="region of interest" description="Disordered" evidence="2">
    <location>
        <begin position="577"/>
        <end position="635"/>
    </location>
</feature>
<dbReference type="STRING" id="913774.A0A0C3GGK6"/>
<feature type="region of interest" description="Disordered" evidence="2">
    <location>
        <begin position="1"/>
        <end position="118"/>
    </location>
</feature>
<name>A0A0C3GGK6_OIDMZ</name>
<feature type="compositionally biased region" description="Basic and acidic residues" evidence="2">
    <location>
        <begin position="577"/>
        <end position="588"/>
    </location>
</feature>
<feature type="compositionally biased region" description="Polar residues" evidence="2">
    <location>
        <begin position="515"/>
        <end position="533"/>
    </location>
</feature>
<gene>
    <name evidence="3" type="ORF">OIDMADRAFT_148926</name>
</gene>
<dbReference type="OrthoDB" id="4755094at2759"/>
<feature type="region of interest" description="Disordered" evidence="2">
    <location>
        <begin position="487"/>
        <end position="565"/>
    </location>
</feature>
<feature type="compositionally biased region" description="Basic and acidic residues" evidence="2">
    <location>
        <begin position="87"/>
        <end position="96"/>
    </location>
</feature>
<protein>
    <submittedName>
        <fullName evidence="3">Uncharacterized protein</fullName>
    </submittedName>
</protein>
<feature type="compositionally biased region" description="Basic and acidic residues" evidence="2">
    <location>
        <begin position="544"/>
        <end position="553"/>
    </location>
</feature>
<dbReference type="HOGENOM" id="CLU_430887_0_0_1"/>
<feature type="compositionally biased region" description="Basic and acidic residues" evidence="2">
    <location>
        <begin position="1"/>
        <end position="16"/>
    </location>
</feature>
<reference evidence="4" key="2">
    <citation type="submission" date="2015-01" db="EMBL/GenBank/DDBJ databases">
        <title>Evolutionary Origins and Diversification of the Mycorrhizal Mutualists.</title>
        <authorList>
            <consortium name="DOE Joint Genome Institute"/>
            <consortium name="Mycorrhizal Genomics Consortium"/>
            <person name="Kohler A."/>
            <person name="Kuo A."/>
            <person name="Nagy L.G."/>
            <person name="Floudas D."/>
            <person name="Copeland A."/>
            <person name="Barry K.W."/>
            <person name="Cichocki N."/>
            <person name="Veneault-Fourrey C."/>
            <person name="LaButti K."/>
            <person name="Lindquist E.A."/>
            <person name="Lipzen A."/>
            <person name="Lundell T."/>
            <person name="Morin E."/>
            <person name="Murat C."/>
            <person name="Riley R."/>
            <person name="Ohm R."/>
            <person name="Sun H."/>
            <person name="Tunlid A."/>
            <person name="Henrissat B."/>
            <person name="Grigoriev I.V."/>
            <person name="Hibbett D.S."/>
            <person name="Martin F."/>
        </authorList>
    </citation>
    <scope>NUCLEOTIDE SEQUENCE [LARGE SCALE GENOMIC DNA]</scope>
    <source>
        <strain evidence="4">Zn</strain>
    </source>
</reference>
<feature type="coiled-coil region" evidence="1">
    <location>
        <begin position="122"/>
        <end position="170"/>
    </location>
</feature>
<keyword evidence="1" id="KW-0175">Coiled coil</keyword>
<dbReference type="EMBL" id="KN832887">
    <property type="protein sequence ID" value="KIM95285.1"/>
    <property type="molecule type" value="Genomic_DNA"/>
</dbReference>
<organism evidence="3 4">
    <name type="scientific">Oidiodendron maius (strain Zn)</name>
    <dbReference type="NCBI Taxonomy" id="913774"/>
    <lineage>
        <taxon>Eukaryota</taxon>
        <taxon>Fungi</taxon>
        <taxon>Dikarya</taxon>
        <taxon>Ascomycota</taxon>
        <taxon>Pezizomycotina</taxon>
        <taxon>Leotiomycetes</taxon>
        <taxon>Leotiomycetes incertae sedis</taxon>
        <taxon>Myxotrichaceae</taxon>
        <taxon>Oidiodendron</taxon>
    </lineage>
</organism>
<evidence type="ECO:0000256" key="2">
    <source>
        <dbReference type="SAM" id="MobiDB-lite"/>
    </source>
</evidence>
<keyword evidence="4" id="KW-1185">Reference proteome</keyword>
<sequence length="635" mass="71379">MERKESSSRTNLEERIPPQSRVTSSHLDIHDEETLGQGPGGVELADTFHPGGPRSQATIGIERGKRAIKSQADCSGPPASLAPQAPQEHRNKEFKRSQSFPLKESRTKDPQSNRSYPSNEYYTKIESENKLLQKQLADHRTAFSSSQKLLAESKARGAQLREHLEEATATIFRLRPQRQEHTESEIQGDFHTLSESIKNWIEINCDGFLEDDHHGFETMLNRSIDGGPGVESILKRFQLKAQELIELKEHILAAIVMRYLFDEILNRPFSNLLKEGEEDLLTAIYESMATMEPPKGNLLHSYVLVITLTIYWLPDLPTIRTWKSDTATAIDSHPGFASRFQGIEEQHNISLYRCLQSVLSNQHNEQDTINSIYKGIVAPAITLARKVQSASSIWEFKYSEWCDCRPGELMAEISNFLAIIEDYRCINLSARAKQLKLATDLATVSQQRSLAYVLDIFPGLYCQRITPGGSQPKTTVSQPVLIVSFAPRISQQSTHHSDSRDMTNEQTRARVPTAPHSNRSGNAESRTANNSRAPPTAPVPSRPDGLESAKIVDEEGPPPGVMNRMDYKAERYNQRDRAMFDSGVEKSSHVHSQSSRYHTEGGGSRGEARKSRQPAPSHPAPQEEGFMGRVKKLWY</sequence>
<evidence type="ECO:0000313" key="4">
    <source>
        <dbReference type="Proteomes" id="UP000054321"/>
    </source>
</evidence>
<proteinExistence type="predicted"/>
<accession>A0A0C3GGK6</accession>
<dbReference type="AlphaFoldDB" id="A0A0C3GGK6"/>
<dbReference type="Proteomes" id="UP000054321">
    <property type="component" value="Unassembled WGS sequence"/>
</dbReference>
<reference evidence="3 4" key="1">
    <citation type="submission" date="2014-04" db="EMBL/GenBank/DDBJ databases">
        <authorList>
            <consortium name="DOE Joint Genome Institute"/>
            <person name="Kuo A."/>
            <person name="Martino E."/>
            <person name="Perotto S."/>
            <person name="Kohler A."/>
            <person name="Nagy L.G."/>
            <person name="Floudas D."/>
            <person name="Copeland A."/>
            <person name="Barry K.W."/>
            <person name="Cichocki N."/>
            <person name="Veneault-Fourrey C."/>
            <person name="LaButti K."/>
            <person name="Lindquist E.A."/>
            <person name="Lipzen A."/>
            <person name="Lundell T."/>
            <person name="Morin E."/>
            <person name="Murat C."/>
            <person name="Sun H."/>
            <person name="Tunlid A."/>
            <person name="Henrissat B."/>
            <person name="Grigoriev I.V."/>
            <person name="Hibbett D.S."/>
            <person name="Martin F."/>
            <person name="Nordberg H.P."/>
            <person name="Cantor M.N."/>
            <person name="Hua S.X."/>
        </authorList>
    </citation>
    <scope>NUCLEOTIDE SEQUENCE [LARGE SCALE GENOMIC DNA]</scope>
    <source>
        <strain evidence="3 4">Zn</strain>
    </source>
</reference>
<evidence type="ECO:0000256" key="1">
    <source>
        <dbReference type="SAM" id="Coils"/>
    </source>
</evidence>
<evidence type="ECO:0000313" key="3">
    <source>
        <dbReference type="EMBL" id="KIM95285.1"/>
    </source>
</evidence>
<dbReference type="InParanoid" id="A0A0C3GGK6"/>